<dbReference type="InterPro" id="IPR008258">
    <property type="entry name" value="Transglycosylase_SLT_dom_1"/>
</dbReference>
<evidence type="ECO:0000256" key="2">
    <source>
        <dbReference type="SAM" id="SignalP"/>
    </source>
</evidence>
<dbReference type="InterPro" id="IPR023346">
    <property type="entry name" value="Lysozyme-like_dom_sf"/>
</dbReference>
<organism evidence="4 5">
    <name type="scientific">Pseudogemmobacter humi</name>
    <dbReference type="NCBI Taxonomy" id="2483812"/>
    <lineage>
        <taxon>Bacteria</taxon>
        <taxon>Pseudomonadati</taxon>
        <taxon>Pseudomonadota</taxon>
        <taxon>Alphaproteobacteria</taxon>
        <taxon>Rhodobacterales</taxon>
        <taxon>Paracoccaceae</taxon>
        <taxon>Pseudogemmobacter</taxon>
    </lineage>
</organism>
<reference evidence="4 5" key="1">
    <citation type="submission" date="2018-11" db="EMBL/GenBank/DDBJ databases">
        <authorList>
            <person name="Criscuolo A."/>
        </authorList>
    </citation>
    <scope>NUCLEOTIDE SEQUENCE [LARGE SCALE GENOMIC DNA]</scope>
    <source>
        <strain evidence="4">ACIP111625</strain>
    </source>
</reference>
<feature type="domain" description="Transglycosylase SLT" evidence="3">
    <location>
        <begin position="35"/>
        <end position="156"/>
    </location>
</feature>
<dbReference type="EMBL" id="UXAW01000033">
    <property type="protein sequence ID" value="VDC20316.1"/>
    <property type="molecule type" value="Genomic_DNA"/>
</dbReference>
<keyword evidence="2" id="KW-0732">Signal</keyword>
<name>A0A3P5WP30_9RHOB</name>
<dbReference type="Pfam" id="PF01464">
    <property type="entry name" value="SLT"/>
    <property type="match status" value="1"/>
</dbReference>
<feature type="chain" id="PRO_5018258751" description="Transglycosylase SLT domain-containing protein" evidence="2">
    <location>
        <begin position="23"/>
        <end position="224"/>
    </location>
</feature>
<dbReference type="AlphaFoldDB" id="A0A3P5WP30"/>
<evidence type="ECO:0000313" key="5">
    <source>
        <dbReference type="Proteomes" id="UP000277498"/>
    </source>
</evidence>
<evidence type="ECO:0000313" key="4">
    <source>
        <dbReference type="EMBL" id="VDC20316.1"/>
    </source>
</evidence>
<accession>A0A3P5WP30</accession>
<sequence>MSKSRFLVLMICWPVLAQNVQAASPAEQCHQAITLAAGQTEVPREILLAVALTESGRATAQGHQPWPWALNQGGEGFWFASKADALDHLNAMLAQGVSNIDIGCFQLNWRWHGEAFASVEAMIDPGQNAEYAARHLLRLRRQTGSWEKAVSAYHSATPDLAERYMARFMPIYAAVLDGGSAPATPLVPAGPRVNSYPLLQAGAMASAGSLVPAAAGLRPLFGAP</sequence>
<gene>
    <name evidence="4" type="ORF">XINFAN_00428</name>
</gene>
<evidence type="ECO:0000256" key="1">
    <source>
        <dbReference type="ARBA" id="ARBA00009387"/>
    </source>
</evidence>
<protein>
    <recommendedName>
        <fullName evidence="3">Transglycosylase SLT domain-containing protein</fullName>
    </recommendedName>
</protein>
<keyword evidence="5" id="KW-1185">Reference proteome</keyword>
<dbReference type="SUPFAM" id="SSF53955">
    <property type="entry name" value="Lysozyme-like"/>
    <property type="match status" value="1"/>
</dbReference>
<feature type="signal peptide" evidence="2">
    <location>
        <begin position="1"/>
        <end position="22"/>
    </location>
</feature>
<dbReference type="Gene3D" id="1.10.530.10">
    <property type="match status" value="1"/>
</dbReference>
<dbReference type="Proteomes" id="UP000277498">
    <property type="component" value="Unassembled WGS sequence"/>
</dbReference>
<proteinExistence type="inferred from homology"/>
<evidence type="ECO:0000259" key="3">
    <source>
        <dbReference type="Pfam" id="PF01464"/>
    </source>
</evidence>
<comment type="similarity">
    <text evidence="1">Belongs to the virb1 family.</text>
</comment>